<dbReference type="Pfam" id="PF12239">
    <property type="entry name" value="DUF3605"/>
    <property type="match status" value="1"/>
</dbReference>
<protein>
    <recommendedName>
        <fullName evidence="4">N-acetylglucosamine-induced protein 1</fullName>
    </recommendedName>
</protein>
<dbReference type="Proteomes" id="UP000275385">
    <property type="component" value="Unassembled WGS sequence"/>
</dbReference>
<organism evidence="2 3">
    <name type="scientific">Coniochaeta pulveracea</name>
    <dbReference type="NCBI Taxonomy" id="177199"/>
    <lineage>
        <taxon>Eukaryota</taxon>
        <taxon>Fungi</taxon>
        <taxon>Dikarya</taxon>
        <taxon>Ascomycota</taxon>
        <taxon>Pezizomycotina</taxon>
        <taxon>Sordariomycetes</taxon>
        <taxon>Sordariomycetidae</taxon>
        <taxon>Coniochaetales</taxon>
        <taxon>Coniochaetaceae</taxon>
        <taxon>Coniochaeta</taxon>
    </lineage>
</organism>
<comment type="caution">
    <text evidence="2">The sequence shown here is derived from an EMBL/GenBank/DDBJ whole genome shotgun (WGS) entry which is preliminary data.</text>
</comment>
<dbReference type="InterPro" id="IPR022036">
    <property type="entry name" value="DUF3605"/>
</dbReference>
<dbReference type="GO" id="GO:0006044">
    <property type="term" value="P:N-acetylglucosamine metabolic process"/>
    <property type="evidence" value="ECO:0007669"/>
    <property type="project" value="TreeGrafter"/>
</dbReference>
<evidence type="ECO:0000313" key="3">
    <source>
        <dbReference type="Proteomes" id="UP000275385"/>
    </source>
</evidence>
<gene>
    <name evidence="2" type="ORF">DL546_004239</name>
</gene>
<keyword evidence="3" id="KW-1185">Reference proteome</keyword>
<dbReference type="OrthoDB" id="10053431at2759"/>
<dbReference type="EMBL" id="QVQW01000053">
    <property type="protein sequence ID" value="RKU42672.1"/>
    <property type="molecule type" value="Genomic_DNA"/>
</dbReference>
<name>A0A420Y467_9PEZI</name>
<evidence type="ECO:0008006" key="4">
    <source>
        <dbReference type="Google" id="ProtNLM"/>
    </source>
</evidence>
<feature type="region of interest" description="Disordered" evidence="1">
    <location>
        <begin position="1"/>
        <end position="24"/>
    </location>
</feature>
<accession>A0A420Y467</accession>
<dbReference type="PANTHER" id="PTHR35020">
    <property type="entry name" value="N-ACETYLGLUCOSAMINE-INDUCED PROTEIN 1"/>
    <property type="match status" value="1"/>
</dbReference>
<dbReference type="GO" id="GO:0005737">
    <property type="term" value="C:cytoplasm"/>
    <property type="evidence" value="ECO:0007669"/>
    <property type="project" value="TreeGrafter"/>
</dbReference>
<dbReference type="AlphaFoldDB" id="A0A420Y467"/>
<feature type="compositionally biased region" description="Low complexity" evidence="1">
    <location>
        <begin position="1"/>
        <end position="21"/>
    </location>
</feature>
<reference evidence="2 3" key="1">
    <citation type="submission" date="2018-08" db="EMBL/GenBank/DDBJ databases">
        <title>Draft genome of the lignicolous fungus Coniochaeta pulveracea.</title>
        <authorList>
            <person name="Borstlap C.J."/>
            <person name="De Witt R.N."/>
            <person name="Botha A."/>
            <person name="Volschenk H."/>
        </authorList>
    </citation>
    <scope>NUCLEOTIDE SEQUENCE [LARGE SCALE GENOMIC DNA]</scope>
    <source>
        <strain evidence="2 3">CAB683</strain>
    </source>
</reference>
<evidence type="ECO:0000313" key="2">
    <source>
        <dbReference type="EMBL" id="RKU42672.1"/>
    </source>
</evidence>
<proteinExistence type="predicted"/>
<evidence type="ECO:0000256" key="1">
    <source>
        <dbReference type="SAM" id="MobiDB-lite"/>
    </source>
</evidence>
<dbReference type="STRING" id="177199.A0A420Y467"/>
<dbReference type="PANTHER" id="PTHR35020:SF4">
    <property type="entry name" value="N-ACETYLGLUCOSAMINE-INDUCED PROTEIN 1"/>
    <property type="match status" value="1"/>
</dbReference>
<sequence>MGDNTSPKPSAPSTSAAPKTTQEQIPYWHVNVPPALRTPDCPPFLQNLNPKDLRIISTPDRDYHVLTWPEVRSIISANRLDLFQRVPSDLRRYLENNYHLKQRYGSVMDYILTHRLGWEQPLVAAGRTPFEREEEDVKMLWNDWPYGIDQRIVHLVVWTKFVLEEDPTTGDLTEEMRGRIEEYVRRRFCDGAAGGLERDNVIWFKNWASLKSIHAVEHFHVMLFDPSPEFIDNVTNGDVPLFKRGKVWEEQMVETSS</sequence>